<evidence type="ECO:0000313" key="14">
    <source>
        <dbReference type="EMBL" id="KAJ3033233.1"/>
    </source>
</evidence>
<dbReference type="Gene3D" id="1.20.1280.290">
    <property type="match status" value="2"/>
</dbReference>
<name>A0AAD5S2C8_9FUNG</name>
<dbReference type="PANTHER" id="PTHR10791:SF224">
    <property type="entry name" value="SUGAR TRANSPORTER SWEET"/>
    <property type="match status" value="1"/>
</dbReference>
<evidence type="ECO:0000256" key="4">
    <source>
        <dbReference type="ARBA" id="ARBA00021741"/>
    </source>
</evidence>
<keyword evidence="11" id="KW-0333">Golgi apparatus</keyword>
<accession>A0AAD5S2C8</accession>
<evidence type="ECO:0000256" key="10">
    <source>
        <dbReference type="ARBA" id="ARBA00022989"/>
    </source>
</evidence>
<evidence type="ECO:0000256" key="1">
    <source>
        <dbReference type="ARBA" id="ARBA00004651"/>
    </source>
</evidence>
<dbReference type="EMBL" id="JADGJD010002320">
    <property type="protein sequence ID" value="KAJ3033233.1"/>
    <property type="molecule type" value="Genomic_DNA"/>
</dbReference>
<comment type="similarity">
    <text evidence="3">Belongs to the SWEET sugar transporter family.</text>
</comment>
<dbReference type="GO" id="GO:0000139">
    <property type="term" value="C:Golgi membrane"/>
    <property type="evidence" value="ECO:0007669"/>
    <property type="project" value="UniProtKB-SubCell"/>
</dbReference>
<evidence type="ECO:0000256" key="6">
    <source>
        <dbReference type="ARBA" id="ARBA00022475"/>
    </source>
</evidence>
<dbReference type="GO" id="GO:0051119">
    <property type="term" value="F:sugar transmembrane transporter activity"/>
    <property type="evidence" value="ECO:0007669"/>
    <property type="project" value="InterPro"/>
</dbReference>
<protein>
    <recommendedName>
        <fullName evidence="4">Sugar transporter SWEET1</fullName>
    </recommendedName>
</protein>
<comment type="subcellular location">
    <subcellularLocation>
        <location evidence="1">Cell membrane</location>
        <topology evidence="1">Multi-pass membrane protein</topology>
    </subcellularLocation>
    <subcellularLocation>
        <location evidence="2">Golgi apparatus membrane</location>
        <topology evidence="2">Multi-pass membrane protein</topology>
    </subcellularLocation>
</comment>
<dbReference type="FunFam" id="1.20.1280.290:FF:000004">
    <property type="entry name" value="Sugar transporter SWEET"/>
    <property type="match status" value="1"/>
</dbReference>
<evidence type="ECO:0000256" key="2">
    <source>
        <dbReference type="ARBA" id="ARBA00004653"/>
    </source>
</evidence>
<feature type="transmembrane region" description="Helical" evidence="13">
    <location>
        <begin position="201"/>
        <end position="221"/>
    </location>
</feature>
<keyword evidence="5" id="KW-0813">Transport</keyword>
<dbReference type="FunFam" id="1.20.1280.290:FF:000007">
    <property type="entry name" value="Bidirectional sugar transporter SWEET7"/>
    <property type="match status" value="1"/>
</dbReference>
<dbReference type="GO" id="GO:0005886">
    <property type="term" value="C:plasma membrane"/>
    <property type="evidence" value="ECO:0007669"/>
    <property type="project" value="UniProtKB-SubCell"/>
</dbReference>
<keyword evidence="6" id="KW-1003">Cell membrane</keyword>
<keyword evidence="10 13" id="KW-1133">Transmembrane helix</keyword>
<sequence length="252" mass="27433">MNCETQACHIAFSYVVPSIGLCTALGMYLAPLPAVRRVCKDQDIGSLNPFPFAVNATNSISWIIYALLKQDYFIFFTNFMGYTLGTYETLSVLTYAPRRLQTRIIQTWLAITCTAFLTGIVCFAILPQTLPTTGASIANTLMGSINTAFLVLLYGAPLTTMYNVVKTRDSSSINLPLAVASIVNGGLWFIYGMTIGDPFVWAPNGAGAVMGVLQVVVKILFRGRRESDTDSIETVVAVESGDVDGWEKEHAV</sequence>
<feature type="transmembrane region" description="Helical" evidence="13">
    <location>
        <begin position="50"/>
        <end position="68"/>
    </location>
</feature>
<evidence type="ECO:0000256" key="13">
    <source>
        <dbReference type="SAM" id="Phobius"/>
    </source>
</evidence>
<dbReference type="PANTHER" id="PTHR10791">
    <property type="entry name" value="RAG1-ACTIVATING PROTEIN 1"/>
    <property type="match status" value="1"/>
</dbReference>
<dbReference type="InterPro" id="IPR047664">
    <property type="entry name" value="SWEET"/>
</dbReference>
<proteinExistence type="inferred from homology"/>
<dbReference type="Proteomes" id="UP001212841">
    <property type="component" value="Unassembled WGS sequence"/>
</dbReference>
<feature type="transmembrane region" description="Helical" evidence="13">
    <location>
        <begin position="147"/>
        <end position="165"/>
    </location>
</feature>
<evidence type="ECO:0000313" key="15">
    <source>
        <dbReference type="Proteomes" id="UP001212841"/>
    </source>
</evidence>
<keyword evidence="7" id="KW-0762">Sugar transport</keyword>
<keyword evidence="9" id="KW-0677">Repeat</keyword>
<evidence type="ECO:0000256" key="11">
    <source>
        <dbReference type="ARBA" id="ARBA00023034"/>
    </source>
</evidence>
<reference evidence="14" key="1">
    <citation type="submission" date="2020-05" db="EMBL/GenBank/DDBJ databases">
        <title>Phylogenomic resolution of chytrid fungi.</title>
        <authorList>
            <person name="Stajich J.E."/>
            <person name="Amses K."/>
            <person name="Simmons R."/>
            <person name="Seto K."/>
            <person name="Myers J."/>
            <person name="Bonds A."/>
            <person name="Quandt C.A."/>
            <person name="Barry K."/>
            <person name="Liu P."/>
            <person name="Grigoriev I."/>
            <person name="Longcore J.E."/>
            <person name="James T.Y."/>
        </authorList>
    </citation>
    <scope>NUCLEOTIDE SEQUENCE</scope>
    <source>
        <strain evidence="14">JEL0318</strain>
    </source>
</reference>
<evidence type="ECO:0000256" key="12">
    <source>
        <dbReference type="ARBA" id="ARBA00023136"/>
    </source>
</evidence>
<dbReference type="Pfam" id="PF03083">
    <property type="entry name" value="MtN3_slv"/>
    <property type="match status" value="2"/>
</dbReference>
<keyword evidence="12 13" id="KW-0472">Membrane</keyword>
<keyword evidence="8 13" id="KW-0812">Transmembrane</keyword>
<feature type="transmembrane region" description="Helical" evidence="13">
    <location>
        <begin position="74"/>
        <end position="96"/>
    </location>
</feature>
<keyword evidence="15" id="KW-1185">Reference proteome</keyword>
<feature type="transmembrane region" description="Helical" evidence="13">
    <location>
        <begin position="12"/>
        <end position="30"/>
    </location>
</feature>
<gene>
    <name evidence="14" type="ORF">HK097_004929</name>
</gene>
<evidence type="ECO:0000256" key="3">
    <source>
        <dbReference type="ARBA" id="ARBA00007809"/>
    </source>
</evidence>
<evidence type="ECO:0000256" key="7">
    <source>
        <dbReference type="ARBA" id="ARBA00022597"/>
    </source>
</evidence>
<evidence type="ECO:0000256" key="5">
    <source>
        <dbReference type="ARBA" id="ARBA00022448"/>
    </source>
</evidence>
<organism evidence="14 15">
    <name type="scientific">Rhizophlyctis rosea</name>
    <dbReference type="NCBI Taxonomy" id="64517"/>
    <lineage>
        <taxon>Eukaryota</taxon>
        <taxon>Fungi</taxon>
        <taxon>Fungi incertae sedis</taxon>
        <taxon>Chytridiomycota</taxon>
        <taxon>Chytridiomycota incertae sedis</taxon>
        <taxon>Chytridiomycetes</taxon>
        <taxon>Rhizophlyctidales</taxon>
        <taxon>Rhizophlyctidaceae</taxon>
        <taxon>Rhizophlyctis</taxon>
    </lineage>
</organism>
<feature type="transmembrane region" description="Helical" evidence="13">
    <location>
        <begin position="108"/>
        <end position="127"/>
    </location>
</feature>
<evidence type="ECO:0000256" key="8">
    <source>
        <dbReference type="ARBA" id="ARBA00022692"/>
    </source>
</evidence>
<dbReference type="InterPro" id="IPR004316">
    <property type="entry name" value="SWEET_rpt"/>
</dbReference>
<feature type="transmembrane region" description="Helical" evidence="13">
    <location>
        <begin position="177"/>
        <end position="195"/>
    </location>
</feature>
<evidence type="ECO:0000256" key="9">
    <source>
        <dbReference type="ARBA" id="ARBA00022737"/>
    </source>
</evidence>
<comment type="caution">
    <text evidence="14">The sequence shown here is derived from an EMBL/GenBank/DDBJ whole genome shotgun (WGS) entry which is preliminary data.</text>
</comment>
<dbReference type="AlphaFoldDB" id="A0AAD5S2C8"/>